<keyword evidence="2" id="KW-1185">Reference proteome</keyword>
<accession>A0A9P8TAF2</accession>
<organism evidence="1 2">
    <name type="scientific">Ogataea philodendri</name>
    <dbReference type="NCBI Taxonomy" id="1378263"/>
    <lineage>
        <taxon>Eukaryota</taxon>
        <taxon>Fungi</taxon>
        <taxon>Dikarya</taxon>
        <taxon>Ascomycota</taxon>
        <taxon>Saccharomycotina</taxon>
        <taxon>Pichiomycetes</taxon>
        <taxon>Pichiales</taxon>
        <taxon>Pichiaceae</taxon>
        <taxon>Ogataea</taxon>
    </lineage>
</organism>
<gene>
    <name evidence="1" type="ORF">OGAPHI_000757</name>
</gene>
<name>A0A9P8TAF2_9ASCO</name>
<sequence length="123" mass="13602">MILNAPWPNRGSLKSVAHRRSLLENMMGTAGTDVDFVLRVPSRPFSEFSRSKTIWMSDPMSLGSLNTRIESIGSFVPPTATRLSSGSNPHSSTSWVVYLWNGQILGFALIRSIGLNTSWNPYS</sequence>
<dbReference type="Proteomes" id="UP000769157">
    <property type="component" value="Unassembled WGS sequence"/>
</dbReference>
<dbReference type="AlphaFoldDB" id="A0A9P8TAF2"/>
<reference evidence="1" key="1">
    <citation type="journal article" date="2021" name="Open Biol.">
        <title>Shared evolutionary footprints suggest mitochondrial oxidative damage underlies multiple complex I losses in fungi.</title>
        <authorList>
            <person name="Schikora-Tamarit M.A."/>
            <person name="Marcet-Houben M."/>
            <person name="Nosek J."/>
            <person name="Gabaldon T."/>
        </authorList>
    </citation>
    <scope>NUCLEOTIDE SEQUENCE</scope>
    <source>
        <strain evidence="1">CBS6075</strain>
    </source>
</reference>
<comment type="caution">
    <text evidence="1">The sequence shown here is derived from an EMBL/GenBank/DDBJ whole genome shotgun (WGS) entry which is preliminary data.</text>
</comment>
<reference evidence="1" key="2">
    <citation type="submission" date="2021-01" db="EMBL/GenBank/DDBJ databases">
        <authorList>
            <person name="Schikora-Tamarit M.A."/>
        </authorList>
    </citation>
    <scope>NUCLEOTIDE SEQUENCE</scope>
    <source>
        <strain evidence="1">CBS6075</strain>
    </source>
</reference>
<dbReference type="GeneID" id="70232725"/>
<evidence type="ECO:0000313" key="2">
    <source>
        <dbReference type="Proteomes" id="UP000769157"/>
    </source>
</evidence>
<proteinExistence type="predicted"/>
<dbReference type="RefSeq" id="XP_046064414.1">
    <property type="nucleotide sequence ID" value="XM_046208886.1"/>
</dbReference>
<protein>
    <submittedName>
        <fullName evidence="1">Uncharacterized protein</fullName>
    </submittedName>
</protein>
<evidence type="ECO:0000313" key="1">
    <source>
        <dbReference type="EMBL" id="KAH3671046.1"/>
    </source>
</evidence>
<dbReference type="EMBL" id="JAEUBE010000084">
    <property type="protein sequence ID" value="KAH3671046.1"/>
    <property type="molecule type" value="Genomic_DNA"/>
</dbReference>